<dbReference type="EnsemblBacteria" id="BAC53531">
    <property type="protein sequence ID" value="BAC53531"/>
    <property type="gene ID" value="BAC53531"/>
</dbReference>
<evidence type="ECO:0000313" key="1">
    <source>
        <dbReference type="EMBL" id="BAC53531.1"/>
    </source>
</evidence>
<protein>
    <submittedName>
        <fullName evidence="1">Bsr8266 protein</fullName>
    </submittedName>
</protein>
<reference evidence="2" key="1">
    <citation type="journal article" date="2002" name="DNA Res.">
        <title>Complete genomic sequence of nitrogen-fixing symbiotic bacterium Bradyrhizobium japonicum USDA110.</title>
        <authorList>
            <person name="Kaneko T."/>
            <person name="Nakamura Y."/>
            <person name="Sato S."/>
            <person name="Minamisawa K."/>
            <person name="Uchiumi T."/>
            <person name="Sasamoto S."/>
            <person name="Watanabe A."/>
            <person name="Idesawa K."/>
            <person name="Iriguchi M."/>
            <person name="Kawashima K."/>
            <person name="Kohara M."/>
            <person name="Matsumoto M."/>
            <person name="Shimpo S."/>
            <person name="Tsuruoka H."/>
            <person name="Wada T."/>
            <person name="Yamada M."/>
            <person name="Tabata S."/>
        </authorList>
    </citation>
    <scope>NUCLEOTIDE SEQUENCE [LARGE SCALE GENOMIC DNA]</scope>
    <source>
        <strain evidence="2">JCM 10833 / BCRC 13528 / IAM 13628 / NBRC 14792 / USDA 110</strain>
    </source>
</reference>
<dbReference type="Proteomes" id="UP000002526">
    <property type="component" value="Chromosome"/>
</dbReference>
<dbReference type="OrthoDB" id="8243201at2"/>
<sequence>MRGRVAAGRVRHAEIQPLRGRQSNYRLLVARTARELLRVVGVEKRSLRSTAVLRPPAEAVNDESAGLRSRAQISGKWLFLY</sequence>
<dbReference type="AlphaFoldDB" id="Q89B98"/>
<organism evidence="1 2">
    <name type="scientific">Bradyrhizobium diazoefficiens (strain JCM 10833 / BCRC 13528 / IAM 13628 / NBRC 14792 / USDA 110)</name>
    <dbReference type="NCBI Taxonomy" id="224911"/>
    <lineage>
        <taxon>Bacteria</taxon>
        <taxon>Pseudomonadati</taxon>
        <taxon>Pseudomonadota</taxon>
        <taxon>Alphaproteobacteria</taxon>
        <taxon>Hyphomicrobiales</taxon>
        <taxon>Nitrobacteraceae</taxon>
        <taxon>Bradyrhizobium</taxon>
    </lineage>
</organism>
<dbReference type="KEGG" id="bja:bsr8266"/>
<evidence type="ECO:0000313" key="2">
    <source>
        <dbReference type="Proteomes" id="UP000002526"/>
    </source>
</evidence>
<accession>Q89B98</accession>
<name>Q89B98_BRADU</name>
<dbReference type="EMBL" id="BA000040">
    <property type="protein sequence ID" value="BAC53531.1"/>
    <property type="molecule type" value="Genomic_DNA"/>
</dbReference>
<proteinExistence type="predicted"/>
<gene>
    <name evidence="1" type="ordered locus">bsr8266</name>
</gene>
<keyword evidence="2" id="KW-1185">Reference proteome</keyword>
<dbReference type="HOGENOM" id="CLU_2567067_0_0_5"/>
<dbReference type="InParanoid" id="Q89B98"/>